<accession>A0A7W9LNM1</accession>
<name>A0A7W9LNM1_9ACTN</name>
<dbReference type="EMBL" id="JACHMM010000001">
    <property type="protein sequence ID" value="MBB5790421.1"/>
    <property type="molecule type" value="Genomic_DNA"/>
</dbReference>
<evidence type="ECO:0000313" key="2">
    <source>
        <dbReference type="Proteomes" id="UP000542813"/>
    </source>
</evidence>
<protein>
    <submittedName>
        <fullName evidence="1">Uncharacterized protein</fullName>
    </submittedName>
</protein>
<comment type="caution">
    <text evidence="1">The sequence shown here is derived from an EMBL/GenBank/DDBJ whole genome shotgun (WGS) entry which is preliminary data.</text>
</comment>
<proteinExistence type="predicted"/>
<organism evidence="1 2">
    <name type="scientific">Jiangella mangrovi</name>
    <dbReference type="NCBI Taxonomy" id="1524084"/>
    <lineage>
        <taxon>Bacteria</taxon>
        <taxon>Bacillati</taxon>
        <taxon>Actinomycetota</taxon>
        <taxon>Actinomycetes</taxon>
        <taxon>Jiangellales</taxon>
        <taxon>Jiangellaceae</taxon>
        <taxon>Jiangella</taxon>
    </lineage>
</organism>
<keyword evidence="2" id="KW-1185">Reference proteome</keyword>
<gene>
    <name evidence="1" type="ORF">HD601_004996</name>
</gene>
<evidence type="ECO:0000313" key="1">
    <source>
        <dbReference type="EMBL" id="MBB5790421.1"/>
    </source>
</evidence>
<dbReference type="RefSeq" id="WP_184826459.1">
    <property type="nucleotide sequence ID" value="NZ_JACHMM010000001.1"/>
</dbReference>
<reference evidence="1 2" key="1">
    <citation type="submission" date="2020-08" db="EMBL/GenBank/DDBJ databases">
        <title>Sequencing the genomes of 1000 actinobacteria strains.</title>
        <authorList>
            <person name="Klenk H.-P."/>
        </authorList>
    </citation>
    <scope>NUCLEOTIDE SEQUENCE [LARGE SCALE GENOMIC DNA]</scope>
    <source>
        <strain evidence="1 2">DSM 102122</strain>
    </source>
</reference>
<dbReference type="AlphaFoldDB" id="A0A7W9LNM1"/>
<dbReference type="Proteomes" id="UP000542813">
    <property type="component" value="Unassembled WGS sequence"/>
</dbReference>
<sequence length="70" mass="7920">MTDFTSAIPQKHRYEKGTKVIRGILDHGSNGWRVELYDTEPLRRTIIEIDALPTWADASAVMSSAFRLVS</sequence>